<dbReference type="PANTHER" id="PTHR47737:SF1">
    <property type="entry name" value="GLYCINE BETAINE_PROLINE BETAINE TRANSPORT SYSTEM PERMEASE PROTEIN PROW"/>
    <property type="match status" value="1"/>
</dbReference>
<reference evidence="6 7" key="1">
    <citation type="journal article" date="2007" name="Int. J. Syst. Evol. Microbiol.">
        <title>Halomonas saccharevitans sp. nov., Halomonas arcis sp. nov. and Halomonas subterranea sp. nov., halophilic bacteria isolated from hypersaline environments of China.</title>
        <authorList>
            <person name="Xu X.W."/>
            <person name="Wu Y.H."/>
            <person name="Zhou Z."/>
            <person name="Wang C.S."/>
            <person name="Zhou Y.G."/>
            <person name="Zhang H.B."/>
            <person name="Wang Y."/>
            <person name="Wu M."/>
        </authorList>
    </citation>
    <scope>NUCLEOTIDE SEQUENCE [LARGE SCALE GENOMIC DNA]</scope>
    <source>
        <strain evidence="6 7">TBZ3</strain>
    </source>
</reference>
<evidence type="ECO:0000256" key="4">
    <source>
        <dbReference type="ARBA" id="ARBA00023136"/>
    </source>
</evidence>
<dbReference type="SUPFAM" id="SSF53850">
    <property type="entry name" value="Periplasmic binding protein-like II"/>
    <property type="match status" value="1"/>
</dbReference>
<evidence type="ECO:0000313" key="6">
    <source>
        <dbReference type="EMBL" id="TLF52830.1"/>
    </source>
</evidence>
<dbReference type="GO" id="GO:0031460">
    <property type="term" value="P:glycine betaine transport"/>
    <property type="evidence" value="ECO:0007669"/>
    <property type="project" value="TreeGrafter"/>
</dbReference>
<evidence type="ECO:0000259" key="5">
    <source>
        <dbReference type="Pfam" id="PF04069"/>
    </source>
</evidence>
<keyword evidence="4" id="KW-0472">Membrane</keyword>
<dbReference type="Pfam" id="PF04069">
    <property type="entry name" value="OpuAC"/>
    <property type="match status" value="1"/>
</dbReference>
<dbReference type="CDD" id="cd13639">
    <property type="entry name" value="PBP2_OpuAC_like"/>
    <property type="match status" value="1"/>
</dbReference>
<keyword evidence="7" id="KW-1185">Reference proteome</keyword>
<evidence type="ECO:0000256" key="2">
    <source>
        <dbReference type="ARBA" id="ARBA00022448"/>
    </source>
</evidence>
<evidence type="ECO:0000256" key="1">
    <source>
        <dbReference type="ARBA" id="ARBA00004236"/>
    </source>
</evidence>
<comment type="caution">
    <text evidence="6">The sequence shown here is derived from an EMBL/GenBank/DDBJ whole genome shotgun (WGS) entry which is preliminary data.</text>
</comment>
<dbReference type="Proteomes" id="UP000306973">
    <property type="component" value="Unassembled WGS sequence"/>
</dbReference>
<protein>
    <submittedName>
        <fullName evidence="6">Glycine betaine ABC transporter substrate-binding protein</fullName>
    </submittedName>
</protein>
<dbReference type="AlphaFoldDB" id="A0A5R8MKX8"/>
<keyword evidence="3" id="KW-1003">Cell membrane</keyword>
<organism evidence="6 7">
    <name type="scientific">Halomonas urmiana</name>
    <dbReference type="NCBI Taxonomy" id="490901"/>
    <lineage>
        <taxon>Bacteria</taxon>
        <taxon>Pseudomonadati</taxon>
        <taxon>Pseudomonadota</taxon>
        <taxon>Gammaproteobacteria</taxon>
        <taxon>Oceanospirillales</taxon>
        <taxon>Halomonadaceae</taxon>
        <taxon>Halomonas</taxon>
    </lineage>
</organism>
<evidence type="ECO:0000313" key="7">
    <source>
        <dbReference type="Proteomes" id="UP000306973"/>
    </source>
</evidence>
<dbReference type="PANTHER" id="PTHR47737">
    <property type="entry name" value="GLYCINE BETAINE/PROLINE BETAINE TRANSPORT SYSTEM PERMEASE PROTEIN PROW"/>
    <property type="match status" value="1"/>
</dbReference>
<name>A0A5R8MKX8_9GAMM</name>
<dbReference type="GO" id="GO:0015871">
    <property type="term" value="P:choline transport"/>
    <property type="evidence" value="ECO:0007669"/>
    <property type="project" value="TreeGrafter"/>
</dbReference>
<sequence length="311" mass="33639">MCKNGFDIAPERVSWGALRSLSPPLLEMFEMILRSLLASTGLLLGAVSPLAQADTLRLGIGEWATGQASTYVLKAVLEDAGHEVEVHSVSLAAIWQGLSVGELDAFTGAWLPVTQASYYEAAADRIDDLGPNLRDARIGLAVPDYAEATSMADLVDAGEAFGERIHGIDPGAGIMALTERAMDAYGLDDWRLIAGSDAAMSKTLETAMGRQEPIVVTAWAPHPVFSGQSLRYLEDPEGLYSQNERIHTVTRQGLAEEQPEITDILDRFAWSAEDVQGLMEANQANGDYEANARAWVEAHPELVAQWLGEDD</sequence>
<keyword evidence="2" id="KW-0813">Transport</keyword>
<dbReference type="InterPro" id="IPR007210">
    <property type="entry name" value="ABC_Gly_betaine_transp_sub-bd"/>
</dbReference>
<dbReference type="GO" id="GO:0015226">
    <property type="term" value="F:carnitine transmembrane transporter activity"/>
    <property type="evidence" value="ECO:0007669"/>
    <property type="project" value="TreeGrafter"/>
</dbReference>
<proteinExistence type="predicted"/>
<dbReference type="GO" id="GO:0005275">
    <property type="term" value="F:amine transmembrane transporter activity"/>
    <property type="evidence" value="ECO:0007669"/>
    <property type="project" value="TreeGrafter"/>
</dbReference>
<dbReference type="GO" id="GO:0043190">
    <property type="term" value="C:ATP-binding cassette (ABC) transporter complex"/>
    <property type="evidence" value="ECO:0007669"/>
    <property type="project" value="InterPro"/>
</dbReference>
<comment type="subcellular location">
    <subcellularLocation>
        <location evidence="1">Cell membrane</location>
    </subcellularLocation>
</comment>
<dbReference type="EMBL" id="VBUI01000004">
    <property type="protein sequence ID" value="TLF52830.1"/>
    <property type="molecule type" value="Genomic_DNA"/>
</dbReference>
<accession>A0A5R8MKX8</accession>
<dbReference type="Gene3D" id="3.40.190.10">
    <property type="entry name" value="Periplasmic binding protein-like II"/>
    <property type="match status" value="1"/>
</dbReference>
<feature type="domain" description="ABC-type glycine betaine transport system substrate-binding" evidence="5">
    <location>
        <begin position="54"/>
        <end position="297"/>
    </location>
</feature>
<gene>
    <name evidence="6" type="ORF">FEI13_03770</name>
</gene>
<evidence type="ECO:0000256" key="3">
    <source>
        <dbReference type="ARBA" id="ARBA00022475"/>
    </source>
</evidence>
<dbReference type="Gene3D" id="3.40.190.100">
    <property type="entry name" value="Glycine betaine-binding periplasmic protein, domain 2"/>
    <property type="match status" value="1"/>
</dbReference>